<evidence type="ECO:0000313" key="2">
    <source>
        <dbReference type="EMBL" id="RQH05403.1"/>
    </source>
</evidence>
<protein>
    <submittedName>
        <fullName evidence="2">Uncharacterized protein</fullName>
    </submittedName>
</protein>
<accession>A0A3N6NXD7</accession>
<feature type="region of interest" description="Disordered" evidence="1">
    <location>
        <begin position="51"/>
        <end position="92"/>
    </location>
</feature>
<comment type="caution">
    <text evidence="2">The sequence shown here is derived from an EMBL/GenBank/DDBJ whole genome shotgun (WGS) entry which is preliminary data.</text>
</comment>
<dbReference type="EMBL" id="RQIS01000010">
    <property type="protein sequence ID" value="RQH05403.1"/>
    <property type="molecule type" value="Genomic_DNA"/>
</dbReference>
<dbReference type="AlphaFoldDB" id="A0A3N6NXD7"/>
<dbReference type="OrthoDB" id="5956306at2"/>
<reference evidence="2 3" key="1">
    <citation type="submission" date="2018-11" db="EMBL/GenBank/DDBJ databases">
        <title>Paraburkholderia sp. DHOA04, isolated from soil.</title>
        <authorList>
            <person name="Gao Z.-H."/>
            <person name="Qiu L.-H."/>
            <person name="Fu J.-C."/>
        </authorList>
    </citation>
    <scope>NUCLEOTIDE SEQUENCE [LARGE SCALE GENOMIC DNA]</scope>
    <source>
        <strain evidence="2 3">DHOA04</strain>
    </source>
</reference>
<gene>
    <name evidence="2" type="ORF">D1Y85_15180</name>
</gene>
<keyword evidence="3" id="KW-1185">Reference proteome</keyword>
<dbReference type="Proteomes" id="UP000272778">
    <property type="component" value="Unassembled WGS sequence"/>
</dbReference>
<sequence length="281" mass="28661">MMKPQPLKLAGMVVLVFGGVTSVGVGAIEQDTPTVTVGIVMTPDDALATPAPMSADSAIDGVPLKDAASHDDDVVAAEPQPEPQPQPEHTADPLSAIAPLDLDAVPVTEPVLSAAPIAMPPRIEDATVAAPDTDAANGDPNWPPPGTIALTSERLDTMRGGFDLPTGLKVSFGIQQVAFVNGNMVTSTNFNIPDISAMTAQQAQALASANTSGLVQVGHGNTVQPGALPGLTGGVIQNTLSNQQIQALTTINTTVNSLGAFKTFNVGSTINSALINAVRPR</sequence>
<name>A0A3N6NXD7_9BURK</name>
<proteinExistence type="predicted"/>
<evidence type="ECO:0000256" key="1">
    <source>
        <dbReference type="SAM" id="MobiDB-lite"/>
    </source>
</evidence>
<organism evidence="2 3">
    <name type="scientific">Paraburkholderia dinghuensis</name>
    <dbReference type="NCBI Taxonomy" id="2305225"/>
    <lineage>
        <taxon>Bacteria</taxon>
        <taxon>Pseudomonadati</taxon>
        <taxon>Pseudomonadota</taxon>
        <taxon>Betaproteobacteria</taxon>
        <taxon>Burkholderiales</taxon>
        <taxon>Burkholderiaceae</taxon>
        <taxon>Paraburkholderia</taxon>
    </lineage>
</organism>
<evidence type="ECO:0000313" key="3">
    <source>
        <dbReference type="Proteomes" id="UP000272778"/>
    </source>
</evidence>